<protein>
    <submittedName>
        <fullName evidence="1">Uncharacterized protein</fullName>
    </submittedName>
</protein>
<dbReference type="InterPro" id="IPR026408">
    <property type="entry name" value="GG_sam_targ_CFB"/>
</dbReference>
<gene>
    <name evidence="1" type="ORF">GCM10023187_56790</name>
</gene>
<keyword evidence="2" id="KW-1185">Reference proteome</keyword>
<comment type="caution">
    <text evidence="1">The sequence shown here is derived from an EMBL/GenBank/DDBJ whole genome shotgun (WGS) entry which is preliminary data.</text>
</comment>
<accession>A0ABP8L1W3</accession>
<organism evidence="1 2">
    <name type="scientific">Nibrella viscosa</name>
    <dbReference type="NCBI Taxonomy" id="1084524"/>
    <lineage>
        <taxon>Bacteria</taxon>
        <taxon>Pseudomonadati</taxon>
        <taxon>Bacteroidota</taxon>
        <taxon>Cytophagia</taxon>
        <taxon>Cytophagales</taxon>
        <taxon>Spirosomataceae</taxon>
        <taxon>Nibrella</taxon>
    </lineage>
</organism>
<dbReference type="EMBL" id="BAABHB010000024">
    <property type="protein sequence ID" value="GAA4421101.1"/>
    <property type="molecule type" value="Genomic_DNA"/>
</dbReference>
<dbReference type="NCBIfam" id="TIGR04149">
    <property type="entry name" value="GG_sam_targ_CFB"/>
    <property type="match status" value="1"/>
</dbReference>
<proteinExistence type="predicted"/>
<reference evidence="2" key="1">
    <citation type="journal article" date="2019" name="Int. J. Syst. Evol. Microbiol.">
        <title>The Global Catalogue of Microorganisms (GCM) 10K type strain sequencing project: providing services to taxonomists for standard genome sequencing and annotation.</title>
        <authorList>
            <consortium name="The Broad Institute Genomics Platform"/>
            <consortium name="The Broad Institute Genome Sequencing Center for Infectious Disease"/>
            <person name="Wu L."/>
            <person name="Ma J."/>
        </authorList>
    </citation>
    <scope>NUCLEOTIDE SEQUENCE [LARGE SCALE GENOMIC DNA]</scope>
    <source>
        <strain evidence="2">JCM 17925</strain>
    </source>
</reference>
<dbReference type="Proteomes" id="UP001500936">
    <property type="component" value="Unassembled WGS sequence"/>
</dbReference>
<sequence>MRKNEFYPKIENRSYLKTKFFMKQMLTKFAENLLSKEQMKSIKGGYDYSYCTIMAFGGGSSCYSSFDDAAYAYEWNPQCQGVRIERIP</sequence>
<evidence type="ECO:0000313" key="1">
    <source>
        <dbReference type="EMBL" id="GAA4421101.1"/>
    </source>
</evidence>
<evidence type="ECO:0000313" key="2">
    <source>
        <dbReference type="Proteomes" id="UP001500936"/>
    </source>
</evidence>
<name>A0ABP8L1W3_9BACT</name>